<evidence type="ECO:0000313" key="3">
    <source>
        <dbReference type="EMBL" id="AZB18619.1"/>
    </source>
</evidence>
<sequence>MKKNFLTVVFFTFLIQGFTYAQKRNKDILKSTNIQEIEEYLKNAHPDDPKKSVLKPKLIALKNAEWTKGAKDAQPMEVRPVISDIPNSLMSNPTSEEAEEFKRLIAESSVEHKKKAVQLLNGMLNEDLSRKEAILLFKNNSDCNIVLRIGGKDFYNLAIPAHGENFIVVNKGLYTLNSNVCDAKYTSQKSIKKSIFVTIGNPVQSGTERSSAQKSTEPEKKPLKRKDKK</sequence>
<evidence type="ECO:0000313" key="4">
    <source>
        <dbReference type="Proteomes" id="UP000269015"/>
    </source>
</evidence>
<proteinExistence type="predicted"/>
<protein>
    <recommendedName>
        <fullName evidence="2">DUF6759 domain-containing protein</fullName>
    </recommendedName>
</protein>
<feature type="compositionally biased region" description="Polar residues" evidence="1">
    <location>
        <begin position="203"/>
        <end position="215"/>
    </location>
</feature>
<dbReference type="RefSeq" id="WP_061084094.1">
    <property type="nucleotide sequence ID" value="NZ_CP033930.1"/>
</dbReference>
<dbReference type="EMBL" id="CP033930">
    <property type="protein sequence ID" value="AZB18619.1"/>
    <property type="molecule type" value="Genomic_DNA"/>
</dbReference>
<dbReference type="AlphaFoldDB" id="A0AAD0YTE1"/>
<evidence type="ECO:0000259" key="2">
    <source>
        <dbReference type="Pfam" id="PF20545"/>
    </source>
</evidence>
<feature type="region of interest" description="Disordered" evidence="1">
    <location>
        <begin position="203"/>
        <end position="229"/>
    </location>
</feature>
<feature type="domain" description="DUF6759" evidence="2">
    <location>
        <begin position="110"/>
        <end position="201"/>
    </location>
</feature>
<dbReference type="Pfam" id="PF20545">
    <property type="entry name" value="DUF6759"/>
    <property type="match status" value="1"/>
</dbReference>
<gene>
    <name evidence="3" type="ORF">EG352_12930</name>
</gene>
<name>A0AAD0YTE1_CHRID</name>
<evidence type="ECO:0000256" key="1">
    <source>
        <dbReference type="SAM" id="MobiDB-lite"/>
    </source>
</evidence>
<organism evidence="3 4">
    <name type="scientific">Chryseobacterium indologenes</name>
    <name type="common">Flavobacterium indologenes</name>
    <dbReference type="NCBI Taxonomy" id="253"/>
    <lineage>
        <taxon>Bacteria</taxon>
        <taxon>Pseudomonadati</taxon>
        <taxon>Bacteroidota</taxon>
        <taxon>Flavobacteriia</taxon>
        <taxon>Flavobacteriales</taxon>
        <taxon>Weeksellaceae</taxon>
        <taxon>Chryseobacterium group</taxon>
        <taxon>Chryseobacterium</taxon>
    </lineage>
</organism>
<reference evidence="3 4" key="1">
    <citation type="submission" date="2018-11" db="EMBL/GenBank/DDBJ databases">
        <title>Proposal to divide the Flavobacteriaceae and reorganize its genera based on Amino Acid Identity values calculated from whole genome sequences.</title>
        <authorList>
            <person name="Nicholson A.C."/>
            <person name="Gulvik C.A."/>
            <person name="Whitney A.M."/>
            <person name="Humrighouse B.W."/>
            <person name="Bell M."/>
            <person name="Holmes B."/>
            <person name="Steigerwalt A.G."/>
            <person name="Villarma A."/>
            <person name="Sheth M."/>
            <person name="Batra D."/>
            <person name="Pryor J."/>
            <person name="Bernardet J.-F."/>
            <person name="Hugo C."/>
            <person name="Kampfer P."/>
            <person name="Newman J."/>
            <person name="McQuiston J.R."/>
        </authorList>
    </citation>
    <scope>NUCLEOTIDE SEQUENCE [LARGE SCALE GENOMIC DNA]</scope>
    <source>
        <strain evidence="3 4">H5559</strain>
    </source>
</reference>
<dbReference type="Proteomes" id="UP000269015">
    <property type="component" value="Chromosome"/>
</dbReference>
<accession>A0AAD0YTE1</accession>
<dbReference type="InterPro" id="IPR046647">
    <property type="entry name" value="DUF6759"/>
</dbReference>